<organism evidence="5 6">
    <name type="scientific">Thalassoglobus neptunius</name>
    <dbReference type="NCBI Taxonomy" id="1938619"/>
    <lineage>
        <taxon>Bacteria</taxon>
        <taxon>Pseudomonadati</taxon>
        <taxon>Planctomycetota</taxon>
        <taxon>Planctomycetia</taxon>
        <taxon>Planctomycetales</taxon>
        <taxon>Planctomycetaceae</taxon>
        <taxon>Thalassoglobus</taxon>
    </lineage>
</organism>
<evidence type="ECO:0000259" key="4">
    <source>
        <dbReference type="Pfam" id="PF04542"/>
    </source>
</evidence>
<dbReference type="GO" id="GO:0016987">
    <property type="term" value="F:sigma factor activity"/>
    <property type="evidence" value="ECO:0007669"/>
    <property type="project" value="UniProtKB-KW"/>
</dbReference>
<keyword evidence="2" id="KW-0731">Sigma factor</keyword>
<dbReference type="Proteomes" id="UP000317243">
    <property type="component" value="Unassembled WGS sequence"/>
</dbReference>
<dbReference type="SUPFAM" id="SSF88946">
    <property type="entry name" value="Sigma2 domain of RNA polymerase sigma factors"/>
    <property type="match status" value="1"/>
</dbReference>
<evidence type="ECO:0000256" key="1">
    <source>
        <dbReference type="ARBA" id="ARBA00023015"/>
    </source>
</evidence>
<dbReference type="EMBL" id="SIHI01000038">
    <property type="protein sequence ID" value="TWT42794.1"/>
    <property type="molecule type" value="Genomic_DNA"/>
</dbReference>
<evidence type="ECO:0000256" key="3">
    <source>
        <dbReference type="ARBA" id="ARBA00023163"/>
    </source>
</evidence>
<dbReference type="Pfam" id="PF04542">
    <property type="entry name" value="Sigma70_r2"/>
    <property type="match status" value="1"/>
</dbReference>
<proteinExistence type="predicted"/>
<dbReference type="InterPro" id="IPR007627">
    <property type="entry name" value="RNA_pol_sigma70_r2"/>
</dbReference>
<dbReference type="InterPro" id="IPR013325">
    <property type="entry name" value="RNA_pol_sigma_r2"/>
</dbReference>
<dbReference type="PANTHER" id="PTHR43133">
    <property type="entry name" value="RNA POLYMERASE ECF-TYPE SIGMA FACTO"/>
    <property type="match status" value="1"/>
</dbReference>
<feature type="domain" description="RNA polymerase sigma-70 region 2" evidence="4">
    <location>
        <begin position="39"/>
        <end position="100"/>
    </location>
</feature>
<keyword evidence="3" id="KW-0804">Transcription</keyword>
<protein>
    <recommendedName>
        <fullName evidence="4">RNA polymerase sigma-70 region 2 domain-containing protein</fullName>
    </recommendedName>
</protein>
<dbReference type="InterPro" id="IPR039425">
    <property type="entry name" value="RNA_pol_sigma-70-like"/>
</dbReference>
<accession>A0A5C5VW90</accession>
<dbReference type="OrthoDB" id="270411at2"/>
<evidence type="ECO:0000256" key="2">
    <source>
        <dbReference type="ARBA" id="ARBA00023082"/>
    </source>
</evidence>
<keyword evidence="6" id="KW-1185">Reference proteome</keyword>
<dbReference type="GO" id="GO:0006352">
    <property type="term" value="P:DNA-templated transcription initiation"/>
    <property type="evidence" value="ECO:0007669"/>
    <property type="project" value="InterPro"/>
</dbReference>
<reference evidence="5 6" key="1">
    <citation type="submission" date="2019-02" db="EMBL/GenBank/DDBJ databases">
        <title>Deep-cultivation of Planctomycetes and their phenomic and genomic characterization uncovers novel biology.</title>
        <authorList>
            <person name="Wiegand S."/>
            <person name="Jogler M."/>
            <person name="Boedeker C."/>
            <person name="Pinto D."/>
            <person name="Vollmers J."/>
            <person name="Rivas-Marin E."/>
            <person name="Kohn T."/>
            <person name="Peeters S.H."/>
            <person name="Heuer A."/>
            <person name="Rast P."/>
            <person name="Oberbeckmann S."/>
            <person name="Bunk B."/>
            <person name="Jeske O."/>
            <person name="Meyerdierks A."/>
            <person name="Storesund J.E."/>
            <person name="Kallscheuer N."/>
            <person name="Luecker S."/>
            <person name="Lage O.M."/>
            <person name="Pohl T."/>
            <person name="Merkel B.J."/>
            <person name="Hornburger P."/>
            <person name="Mueller R.-W."/>
            <person name="Bruemmer F."/>
            <person name="Labrenz M."/>
            <person name="Spormann A.M."/>
            <person name="Op Den Camp H."/>
            <person name="Overmann J."/>
            <person name="Amann R."/>
            <person name="Jetten M.S.M."/>
            <person name="Mascher T."/>
            <person name="Medema M.H."/>
            <person name="Devos D.P."/>
            <person name="Kaster A.-K."/>
            <person name="Ovreas L."/>
            <person name="Rohde M."/>
            <person name="Galperin M.Y."/>
            <person name="Jogler C."/>
        </authorList>
    </citation>
    <scope>NUCLEOTIDE SEQUENCE [LARGE SCALE GENOMIC DNA]</scope>
    <source>
        <strain evidence="5 6">KOR42</strain>
    </source>
</reference>
<dbReference type="AlphaFoldDB" id="A0A5C5VW90"/>
<evidence type="ECO:0000313" key="6">
    <source>
        <dbReference type="Proteomes" id="UP000317243"/>
    </source>
</evidence>
<keyword evidence="1" id="KW-0805">Transcription regulation</keyword>
<evidence type="ECO:0000313" key="5">
    <source>
        <dbReference type="EMBL" id="TWT42794.1"/>
    </source>
</evidence>
<dbReference type="PANTHER" id="PTHR43133:SF51">
    <property type="entry name" value="RNA POLYMERASE SIGMA FACTOR"/>
    <property type="match status" value="1"/>
</dbReference>
<comment type="caution">
    <text evidence="5">The sequence shown here is derived from an EMBL/GenBank/DDBJ whole genome shotgun (WGS) entry which is preliminary data.</text>
</comment>
<gene>
    <name evidence="5" type="ORF">KOR42_46490</name>
</gene>
<name>A0A5C5VW90_9PLAN</name>
<dbReference type="Gene3D" id="1.10.1740.10">
    <property type="match status" value="1"/>
</dbReference>
<sequence length="237" mass="27328">MHDEFQSTQWSEVINAGRNSSPESRQALESLCRVYWFPLYAYARRRVPTVDEAQDVTQAFFADFLEKNSVASARPERGKFRAFLLASFKNFLSKYWEKKRTLKRGGGQTVLSLNFELADSQLRIEPTGGLTPDQLYDQQWVIALLGQILNRLKDEAEQNGKSDQFRELKGFIVGDHQESTYAQVAERLDMTEAAAKKSASRMRKRYRELLREEIARTVLGPEEVEDEIHNLFAVLNL</sequence>
<dbReference type="RefSeq" id="WP_146511986.1">
    <property type="nucleotide sequence ID" value="NZ_SIHI01000038.1"/>
</dbReference>